<proteinExistence type="predicted"/>
<dbReference type="InterPro" id="IPR014800">
    <property type="entry name" value="ASD1_dom"/>
</dbReference>
<evidence type="ECO:0000313" key="3">
    <source>
        <dbReference type="Proteomes" id="UP000652761"/>
    </source>
</evidence>
<reference evidence="2" key="1">
    <citation type="submission" date="2017-07" db="EMBL/GenBank/DDBJ databases">
        <title>Taro Niue Genome Assembly and Annotation.</title>
        <authorList>
            <person name="Atibalentja N."/>
            <person name="Keating K."/>
            <person name="Fields C.J."/>
        </authorList>
    </citation>
    <scope>NUCLEOTIDE SEQUENCE</scope>
    <source>
        <strain evidence="2">Niue_2</strain>
        <tissue evidence="2">Leaf</tissue>
    </source>
</reference>
<evidence type="ECO:0000313" key="2">
    <source>
        <dbReference type="EMBL" id="MQM21699.1"/>
    </source>
</evidence>
<evidence type="ECO:0000259" key="1">
    <source>
        <dbReference type="PROSITE" id="PS51306"/>
    </source>
</evidence>
<keyword evidence="3" id="KW-1185">Reference proteome</keyword>
<organism evidence="2 3">
    <name type="scientific">Colocasia esculenta</name>
    <name type="common">Wild taro</name>
    <name type="synonym">Arum esculentum</name>
    <dbReference type="NCBI Taxonomy" id="4460"/>
    <lineage>
        <taxon>Eukaryota</taxon>
        <taxon>Viridiplantae</taxon>
        <taxon>Streptophyta</taxon>
        <taxon>Embryophyta</taxon>
        <taxon>Tracheophyta</taxon>
        <taxon>Spermatophyta</taxon>
        <taxon>Magnoliopsida</taxon>
        <taxon>Liliopsida</taxon>
        <taxon>Araceae</taxon>
        <taxon>Aroideae</taxon>
        <taxon>Colocasieae</taxon>
        <taxon>Colocasia</taxon>
    </lineage>
</organism>
<dbReference type="AlphaFoldDB" id="A0A843XPP7"/>
<name>A0A843XPP7_COLES</name>
<feature type="domain" description="ASD1" evidence="1">
    <location>
        <begin position="15"/>
        <end position="82"/>
    </location>
</feature>
<protein>
    <recommendedName>
        <fullName evidence="1">ASD1 domain-containing protein</fullName>
    </recommendedName>
</protein>
<dbReference type="GO" id="GO:0051015">
    <property type="term" value="F:actin filament binding"/>
    <property type="evidence" value="ECO:0007669"/>
    <property type="project" value="InterPro"/>
</dbReference>
<dbReference type="EMBL" id="NMUH01011442">
    <property type="protein sequence ID" value="MQM21699.1"/>
    <property type="molecule type" value="Genomic_DNA"/>
</dbReference>
<dbReference type="PROSITE" id="PS51306">
    <property type="entry name" value="ASD1"/>
    <property type="match status" value="1"/>
</dbReference>
<comment type="caution">
    <text evidence="2">The sequence shown here is derived from an EMBL/GenBank/DDBJ whole genome shotgun (WGS) entry which is preliminary data.</text>
</comment>
<gene>
    <name evidence="2" type="ORF">Taro_054744</name>
</gene>
<accession>A0A843XPP7</accession>
<dbReference type="Proteomes" id="UP000652761">
    <property type="component" value="Unassembled WGS sequence"/>
</dbReference>
<sequence>MPTVASISPLPQPILLSSRRRSLSSSFFPRRGLSAGSPPGFRSPRFVASSAPSFDDLHARARFRPDRSKVGFSSPSYYSSSAVFLVQFCIVPVRRQLCAKTVTTGALRVSFECKFRAIVLMGLSLSTRLSGERTVIGGSLWQIVWVIPVWYPPCPVRSVDSDLLWQEKRKPDSGG</sequence>